<name>A0A0U0YJI5_9MYCO</name>
<dbReference type="SUPFAM" id="SSF48498">
    <property type="entry name" value="Tetracyclin repressor-like, C-terminal domain"/>
    <property type="match status" value="1"/>
</dbReference>
<feature type="domain" description="HTH tetR-type" evidence="5">
    <location>
        <begin position="7"/>
        <end position="67"/>
    </location>
</feature>
<keyword evidence="3" id="KW-0804">Transcription</keyword>
<dbReference type="Gene3D" id="1.10.10.60">
    <property type="entry name" value="Homeodomain-like"/>
    <property type="match status" value="1"/>
</dbReference>
<dbReference type="Gene3D" id="1.10.357.10">
    <property type="entry name" value="Tetracycline Repressor, domain 2"/>
    <property type="match status" value="1"/>
</dbReference>
<dbReference type="Proteomes" id="UP000045782">
    <property type="component" value="Unassembled WGS sequence"/>
</dbReference>
<dbReference type="PROSITE" id="PS50977">
    <property type="entry name" value="HTH_TETR_2"/>
    <property type="match status" value="1"/>
</dbReference>
<evidence type="ECO:0000313" key="6">
    <source>
        <dbReference type="EMBL" id="CPV65170.1"/>
    </source>
</evidence>
<dbReference type="GO" id="GO:0003677">
    <property type="term" value="F:DNA binding"/>
    <property type="evidence" value="ECO:0007669"/>
    <property type="project" value="UniProtKB-UniRule"/>
</dbReference>
<dbReference type="GO" id="GO:0045892">
    <property type="term" value="P:negative regulation of DNA-templated transcription"/>
    <property type="evidence" value="ECO:0007669"/>
    <property type="project" value="InterPro"/>
</dbReference>
<proteinExistence type="predicted"/>
<keyword evidence="1" id="KW-0805">Transcription regulation</keyword>
<reference evidence="6 7" key="1">
    <citation type="submission" date="2015-03" db="EMBL/GenBank/DDBJ databases">
        <authorList>
            <person name="Murphy D."/>
        </authorList>
    </citation>
    <scope>NUCLEOTIDE SEQUENCE [LARGE SCALE GENOMIC DNA]</scope>
    <source>
        <strain evidence="6 7">PAP088</strain>
    </source>
</reference>
<accession>A0A0U0YJI5</accession>
<dbReference type="InterPro" id="IPR009057">
    <property type="entry name" value="Homeodomain-like_sf"/>
</dbReference>
<gene>
    <name evidence="6" type="primary">tetR_10</name>
    <name evidence="6" type="ORF">ERS075579_03780</name>
</gene>
<dbReference type="InterPro" id="IPR004111">
    <property type="entry name" value="Repressor_TetR_C"/>
</dbReference>
<evidence type="ECO:0000313" key="7">
    <source>
        <dbReference type="Proteomes" id="UP000045782"/>
    </source>
</evidence>
<sequence length="199" mass="21813">MAATKRRHTVGDVVHAALDLLDEGGREAVALRAVAARMGVHLNTVSFQVKTKARLFELMADAILEELSLEDLPEDPRQRVKEITRRQRTVLLARRDGARVVLGTNVFERNTMNASEATVSALLDAGFGDRAAARISSCLHYFLLGLVQEEQDTGSVWSPPLGGDEVDYPALARTRVAFSSDTFADRLEFAMEAFLAVAN</sequence>
<feature type="DNA-binding region" description="H-T-H motif" evidence="4">
    <location>
        <begin position="30"/>
        <end position="49"/>
    </location>
</feature>
<keyword evidence="2 4" id="KW-0238">DNA-binding</keyword>
<dbReference type="EMBL" id="CSWP01000008">
    <property type="protein sequence ID" value="CPV65170.1"/>
    <property type="molecule type" value="Genomic_DNA"/>
</dbReference>
<dbReference type="RefSeq" id="WP_005061235.1">
    <property type="nucleotide sequence ID" value="NZ_AP022621.1"/>
</dbReference>
<dbReference type="InterPro" id="IPR036271">
    <property type="entry name" value="Tet_transcr_reg_TetR-rel_C_sf"/>
</dbReference>
<evidence type="ECO:0000259" key="5">
    <source>
        <dbReference type="PROSITE" id="PS50977"/>
    </source>
</evidence>
<protein>
    <submittedName>
        <fullName evidence="6">Tetracycline repressor</fullName>
    </submittedName>
</protein>
<evidence type="ECO:0000256" key="2">
    <source>
        <dbReference type="ARBA" id="ARBA00023125"/>
    </source>
</evidence>
<evidence type="ECO:0000256" key="1">
    <source>
        <dbReference type="ARBA" id="ARBA00023015"/>
    </source>
</evidence>
<evidence type="ECO:0000256" key="3">
    <source>
        <dbReference type="ARBA" id="ARBA00023163"/>
    </source>
</evidence>
<dbReference type="SUPFAM" id="SSF46689">
    <property type="entry name" value="Homeodomain-like"/>
    <property type="match status" value="1"/>
</dbReference>
<evidence type="ECO:0000256" key="4">
    <source>
        <dbReference type="PROSITE-ProRule" id="PRU00335"/>
    </source>
</evidence>
<dbReference type="InterPro" id="IPR001647">
    <property type="entry name" value="HTH_TetR"/>
</dbReference>
<organism evidence="6 7">
    <name type="scientific">Mycobacteroides abscessus</name>
    <dbReference type="NCBI Taxonomy" id="36809"/>
    <lineage>
        <taxon>Bacteria</taxon>
        <taxon>Bacillati</taxon>
        <taxon>Actinomycetota</taxon>
        <taxon>Actinomycetes</taxon>
        <taxon>Mycobacteriales</taxon>
        <taxon>Mycobacteriaceae</taxon>
        <taxon>Mycobacteroides</taxon>
    </lineage>
</organism>
<dbReference type="AlphaFoldDB" id="A0A0U0YJI5"/>
<dbReference type="Pfam" id="PF02909">
    <property type="entry name" value="TetR_C_1"/>
    <property type="match status" value="1"/>
</dbReference>